<dbReference type="PANTHER" id="PTHR10796">
    <property type="entry name" value="PATCHED-RELATED"/>
    <property type="match status" value="1"/>
</dbReference>
<sequence>MVVLCIICIPSFRATSVATIAVISITAGTIGGLGAWGVDMDTVAMINVVMAIGLAVDYAAHISYHYFKEGNSVDGIERMAASAAMTTMLCAAPLYFYPVYMFVTFAKTIFLCTFKH</sequence>
<feature type="transmembrane region" description="Helical" evidence="1">
    <location>
        <begin position="79"/>
        <end position="97"/>
    </location>
</feature>
<keyword evidence="1" id="KW-0472">Membrane</keyword>
<dbReference type="GO" id="GO:0006897">
    <property type="term" value="P:endocytosis"/>
    <property type="evidence" value="ECO:0007669"/>
    <property type="project" value="TreeGrafter"/>
</dbReference>
<keyword evidence="1" id="KW-1133">Transmembrane helix</keyword>
<dbReference type="PANTHER" id="PTHR10796:SF94">
    <property type="entry name" value="SSD DOMAIN-CONTAINING PROTEIN"/>
    <property type="match status" value="1"/>
</dbReference>
<keyword evidence="2" id="KW-1185">Reference proteome</keyword>
<accession>A0A914RYT6</accession>
<feature type="transmembrane region" description="Helical" evidence="1">
    <location>
        <begin position="12"/>
        <end position="38"/>
    </location>
</feature>
<dbReference type="GO" id="GO:0018996">
    <property type="term" value="P:molting cycle, collagen and cuticulin-based cuticle"/>
    <property type="evidence" value="ECO:0007669"/>
    <property type="project" value="TreeGrafter"/>
</dbReference>
<protein>
    <submittedName>
        <fullName evidence="3">SSD domain-containing protein</fullName>
    </submittedName>
</protein>
<dbReference type="GO" id="GO:0030659">
    <property type="term" value="C:cytoplasmic vesicle membrane"/>
    <property type="evidence" value="ECO:0007669"/>
    <property type="project" value="TreeGrafter"/>
</dbReference>
<feature type="transmembrane region" description="Helical" evidence="1">
    <location>
        <begin position="44"/>
        <end position="67"/>
    </location>
</feature>
<reference evidence="3" key="1">
    <citation type="submission" date="2022-11" db="UniProtKB">
        <authorList>
            <consortium name="WormBaseParasite"/>
        </authorList>
    </citation>
    <scope>IDENTIFICATION</scope>
</reference>
<organism evidence="2 3">
    <name type="scientific">Parascaris equorum</name>
    <name type="common">Equine roundworm</name>
    <dbReference type="NCBI Taxonomy" id="6256"/>
    <lineage>
        <taxon>Eukaryota</taxon>
        <taxon>Metazoa</taxon>
        <taxon>Ecdysozoa</taxon>
        <taxon>Nematoda</taxon>
        <taxon>Chromadorea</taxon>
        <taxon>Rhabditida</taxon>
        <taxon>Spirurina</taxon>
        <taxon>Ascaridomorpha</taxon>
        <taxon>Ascaridoidea</taxon>
        <taxon>Ascarididae</taxon>
        <taxon>Parascaris</taxon>
    </lineage>
</organism>
<dbReference type="WBParaSite" id="PEQ_0001149301-mRNA-1">
    <property type="protein sequence ID" value="PEQ_0001149301-mRNA-1"/>
    <property type="gene ID" value="PEQ_0001149301"/>
</dbReference>
<dbReference type="GO" id="GO:0005886">
    <property type="term" value="C:plasma membrane"/>
    <property type="evidence" value="ECO:0007669"/>
    <property type="project" value="TreeGrafter"/>
</dbReference>
<dbReference type="AlphaFoldDB" id="A0A914RYT6"/>
<name>A0A914RYT6_PAREQ</name>
<evidence type="ECO:0000313" key="2">
    <source>
        <dbReference type="Proteomes" id="UP000887564"/>
    </source>
</evidence>
<proteinExistence type="predicted"/>
<evidence type="ECO:0000313" key="3">
    <source>
        <dbReference type="WBParaSite" id="PEQ_0001149301-mRNA-1"/>
    </source>
</evidence>
<evidence type="ECO:0000256" key="1">
    <source>
        <dbReference type="SAM" id="Phobius"/>
    </source>
</evidence>
<keyword evidence="1" id="KW-0812">Transmembrane</keyword>
<dbReference type="InterPro" id="IPR051697">
    <property type="entry name" value="Patched_domain-protein"/>
</dbReference>
<dbReference type="Proteomes" id="UP000887564">
    <property type="component" value="Unplaced"/>
</dbReference>
<dbReference type="SUPFAM" id="SSF82866">
    <property type="entry name" value="Multidrug efflux transporter AcrB transmembrane domain"/>
    <property type="match status" value="1"/>
</dbReference>
<dbReference type="Gene3D" id="1.20.1640.10">
    <property type="entry name" value="Multidrug efflux transporter AcrB transmembrane domain"/>
    <property type="match status" value="1"/>
</dbReference>